<dbReference type="Proteomes" id="UP000177821">
    <property type="component" value="Unassembled WGS sequence"/>
</dbReference>
<feature type="transmembrane region" description="Helical" evidence="2">
    <location>
        <begin position="12"/>
        <end position="33"/>
    </location>
</feature>
<sequence length="151" mass="17779">MSDYDKIQMAVALAYTLLGFALGVSSVGIYLTLRLRQLGYYSWEEVETLFHKFVRSDVVAQVCHRRQDGVPKAGQDWWDLYWFLKMAAHFLPTQRRRNVQDHLESVLNHYGLPMSFLDDGEYRRANDHAEDGKPWPMAKPNYVPRHLHKQR</sequence>
<proteinExistence type="predicted"/>
<evidence type="ECO:0000256" key="2">
    <source>
        <dbReference type="SAM" id="Phobius"/>
    </source>
</evidence>
<feature type="region of interest" description="Disordered" evidence="1">
    <location>
        <begin position="127"/>
        <end position="151"/>
    </location>
</feature>
<keyword evidence="2" id="KW-0812">Transmembrane</keyword>
<comment type="caution">
    <text evidence="3">The sequence shown here is derived from an EMBL/GenBank/DDBJ whole genome shotgun (WGS) entry which is preliminary data.</text>
</comment>
<evidence type="ECO:0000313" key="4">
    <source>
        <dbReference type="Proteomes" id="UP000177821"/>
    </source>
</evidence>
<keyword evidence="2" id="KW-0472">Membrane</keyword>
<evidence type="ECO:0000256" key="1">
    <source>
        <dbReference type="SAM" id="MobiDB-lite"/>
    </source>
</evidence>
<dbReference type="EMBL" id="MHCX01000044">
    <property type="protein sequence ID" value="OGY28774.1"/>
    <property type="molecule type" value="Genomic_DNA"/>
</dbReference>
<dbReference type="AlphaFoldDB" id="A0A1G1WM55"/>
<name>A0A1G1WM55_9BACT</name>
<keyword evidence="2" id="KW-1133">Transmembrane helix</keyword>
<accession>A0A1G1WM55</accession>
<gene>
    <name evidence="3" type="ORF">A3J50_00010</name>
</gene>
<protein>
    <submittedName>
        <fullName evidence="3">Uncharacterized protein</fullName>
    </submittedName>
</protein>
<reference evidence="3 4" key="1">
    <citation type="journal article" date="2016" name="Nat. Commun.">
        <title>Thousands of microbial genomes shed light on interconnected biogeochemical processes in an aquifer system.</title>
        <authorList>
            <person name="Anantharaman K."/>
            <person name="Brown C.T."/>
            <person name="Hug L.A."/>
            <person name="Sharon I."/>
            <person name="Castelle C.J."/>
            <person name="Probst A.J."/>
            <person name="Thomas B.C."/>
            <person name="Singh A."/>
            <person name="Wilkins M.J."/>
            <person name="Karaoz U."/>
            <person name="Brodie E.L."/>
            <person name="Williams K.H."/>
            <person name="Hubbard S.S."/>
            <person name="Banfield J.F."/>
        </authorList>
    </citation>
    <scope>NUCLEOTIDE SEQUENCE [LARGE SCALE GENOMIC DNA]</scope>
</reference>
<organism evidence="3 4">
    <name type="scientific">Candidatus Woykebacteria bacterium RIFCSPHIGHO2_02_FULL_43_16b</name>
    <dbReference type="NCBI Taxonomy" id="1802601"/>
    <lineage>
        <taxon>Bacteria</taxon>
        <taxon>Candidatus Woykeibacteriota</taxon>
    </lineage>
</organism>
<evidence type="ECO:0000313" key="3">
    <source>
        <dbReference type="EMBL" id="OGY28774.1"/>
    </source>
</evidence>